<protein>
    <submittedName>
        <fullName evidence="2">Uncharacterized protein</fullName>
    </submittedName>
</protein>
<feature type="non-terminal residue" evidence="2">
    <location>
        <position position="1"/>
    </location>
</feature>
<sequence length="53" mass="6183">VQEDRLLSAEQLLLTTLLLKVAVTATLATMLVRFGQFRRILLTEKRAWRERLT</sequence>
<evidence type="ECO:0000256" key="1">
    <source>
        <dbReference type="SAM" id="Phobius"/>
    </source>
</evidence>
<dbReference type="AlphaFoldDB" id="A0A381RUH4"/>
<feature type="transmembrane region" description="Helical" evidence="1">
    <location>
        <begin position="12"/>
        <end position="32"/>
    </location>
</feature>
<feature type="non-terminal residue" evidence="2">
    <location>
        <position position="53"/>
    </location>
</feature>
<accession>A0A381RUH4</accession>
<organism evidence="2">
    <name type="scientific">marine metagenome</name>
    <dbReference type="NCBI Taxonomy" id="408172"/>
    <lineage>
        <taxon>unclassified sequences</taxon>
        <taxon>metagenomes</taxon>
        <taxon>ecological metagenomes</taxon>
    </lineage>
</organism>
<proteinExistence type="predicted"/>
<name>A0A381RUH4_9ZZZZ</name>
<gene>
    <name evidence="2" type="ORF">METZ01_LOCUS47645</name>
</gene>
<keyword evidence="1" id="KW-0812">Transmembrane</keyword>
<reference evidence="2" key="1">
    <citation type="submission" date="2018-05" db="EMBL/GenBank/DDBJ databases">
        <authorList>
            <person name="Lanie J.A."/>
            <person name="Ng W.-L."/>
            <person name="Kazmierczak K.M."/>
            <person name="Andrzejewski T.M."/>
            <person name="Davidsen T.M."/>
            <person name="Wayne K.J."/>
            <person name="Tettelin H."/>
            <person name="Glass J.I."/>
            <person name="Rusch D."/>
            <person name="Podicherti R."/>
            <person name="Tsui H.-C.T."/>
            <person name="Winkler M.E."/>
        </authorList>
    </citation>
    <scope>NUCLEOTIDE SEQUENCE</scope>
</reference>
<keyword evidence="1" id="KW-1133">Transmembrane helix</keyword>
<evidence type="ECO:0000313" key="2">
    <source>
        <dbReference type="EMBL" id="SUZ94791.1"/>
    </source>
</evidence>
<keyword evidence="1" id="KW-0472">Membrane</keyword>
<dbReference type="EMBL" id="UINC01002267">
    <property type="protein sequence ID" value="SUZ94791.1"/>
    <property type="molecule type" value="Genomic_DNA"/>
</dbReference>